<evidence type="ECO:0000313" key="11">
    <source>
        <dbReference type="EMBL" id="CAF9923795.1"/>
    </source>
</evidence>
<dbReference type="OrthoDB" id="9977870at2759"/>
<feature type="compositionally biased region" description="Polar residues" evidence="9">
    <location>
        <begin position="609"/>
        <end position="621"/>
    </location>
</feature>
<keyword evidence="8" id="KW-0862">Zinc</keyword>
<dbReference type="Proteomes" id="UP000664521">
    <property type="component" value="Unassembled WGS sequence"/>
</dbReference>
<dbReference type="EMBL" id="CAJPDS010000034">
    <property type="protein sequence ID" value="CAF9923795.1"/>
    <property type="molecule type" value="Genomic_DNA"/>
</dbReference>
<feature type="compositionally biased region" description="Polar residues" evidence="9">
    <location>
        <begin position="159"/>
        <end position="171"/>
    </location>
</feature>
<feature type="compositionally biased region" description="Low complexity" evidence="9">
    <location>
        <begin position="565"/>
        <end position="590"/>
    </location>
</feature>
<dbReference type="InterPro" id="IPR002867">
    <property type="entry name" value="IBR_dom"/>
</dbReference>
<accession>A0A8H3IQM9</accession>
<dbReference type="CDD" id="cd22584">
    <property type="entry name" value="Rcat_RBR_unk"/>
    <property type="match status" value="1"/>
</dbReference>
<dbReference type="InterPro" id="IPR013083">
    <property type="entry name" value="Znf_RING/FYVE/PHD"/>
</dbReference>
<evidence type="ECO:0000256" key="3">
    <source>
        <dbReference type="ARBA" id="ARBA00022679"/>
    </source>
</evidence>
<comment type="caution">
    <text evidence="11">The sequence shown here is derived from an EMBL/GenBank/DDBJ whole genome shotgun (WGS) entry which is preliminary data.</text>
</comment>
<dbReference type="InterPro" id="IPR017907">
    <property type="entry name" value="Znf_RING_CS"/>
</dbReference>
<gene>
    <name evidence="11" type="ORF">HETSPECPRED_005422</name>
</gene>
<dbReference type="Gene3D" id="1.20.120.1750">
    <property type="match status" value="1"/>
</dbReference>
<sequence>MASHIESRRYSSSRVSSIRDADVDVRGFRRKHISDDKDRRRSKGHGAEIVETVYVRRHVDGSKRRDGSKEHRLRRSSDNVARHKVESERRRHEEVDLTRRESKRRYTHHKEEDVRRRHGSSGSIHHDRSFSRSSSMREKPTSRPPLERSKTSVHRTRPSSEIFTPLIPSTSKEVERTPSHRKPDRPSSILGSFFSPPKPPSRPPPPRKLPPPEKQVECLTCLSDVPASRAAKLACQHHMCRSCLRRIFTLSITDPQHMPPKCCTADHIPLKHVEHLFDLKFKKTWNRKYQEYTTKNRIYCPARGCGEWIKPAHIHVDTSGGASGGRKYGNCKRCRTKVCCTCNGRWHAGRECPKDEATARFAEIAKEEGWQRCFNCSATVELKEGCNHMTCRCNAEFCMICGAKWKSCDCPWFNYETVENDRLDHMHFQDDPPVLRGILRHPQRNPALRYQQEMELRRDQERADEALARRILVLDLDEEPALPPTPPPPPTGIPTRPRHGVPVDINAYLVHPPPHLAPEFLRRAQDILAQAWTPQQEWRANTLRPQGQNPQPQHPQPQNHPPQPQNQRPQTQNQRPQNQSRAHPQQQNPTPNRPPPPQAPAPPTFPHPSNMTRAHNNNGNNQAPAPQRQPQPQAMPRQQRPTMNGSGMGQEQGRPNGGVRDSLLAGLERGTMEGRVDAWRRHVEV</sequence>
<dbReference type="GO" id="GO:0008270">
    <property type="term" value="F:zinc ion binding"/>
    <property type="evidence" value="ECO:0007669"/>
    <property type="project" value="UniProtKB-KW"/>
</dbReference>
<keyword evidence="12" id="KW-1185">Reference proteome</keyword>
<evidence type="ECO:0000256" key="2">
    <source>
        <dbReference type="ARBA" id="ARBA00012251"/>
    </source>
</evidence>
<evidence type="ECO:0000256" key="8">
    <source>
        <dbReference type="ARBA" id="ARBA00022833"/>
    </source>
</evidence>
<protein>
    <recommendedName>
        <fullName evidence="2">RBR-type E3 ubiquitin transferase</fullName>
        <ecNumber evidence="2">2.3.2.31</ecNumber>
    </recommendedName>
</protein>
<dbReference type="InterPro" id="IPR044066">
    <property type="entry name" value="TRIAD_supradom"/>
</dbReference>
<dbReference type="InterPro" id="IPR031127">
    <property type="entry name" value="E3_UB_ligase_RBR"/>
</dbReference>
<evidence type="ECO:0000256" key="4">
    <source>
        <dbReference type="ARBA" id="ARBA00022723"/>
    </source>
</evidence>
<dbReference type="GO" id="GO:0016567">
    <property type="term" value="P:protein ubiquitination"/>
    <property type="evidence" value="ECO:0007669"/>
    <property type="project" value="InterPro"/>
</dbReference>
<feature type="compositionally biased region" description="Pro residues" evidence="9">
    <location>
        <begin position="196"/>
        <end position="209"/>
    </location>
</feature>
<feature type="compositionally biased region" description="Basic and acidic residues" evidence="9">
    <location>
        <begin position="17"/>
        <end position="39"/>
    </location>
</feature>
<keyword evidence="4" id="KW-0479">Metal-binding</keyword>
<name>A0A8H3IQM9_9LECA</name>
<proteinExistence type="predicted"/>
<keyword evidence="6" id="KW-0863">Zinc-finger</keyword>
<dbReference type="AlphaFoldDB" id="A0A8H3IQM9"/>
<feature type="region of interest" description="Disordered" evidence="9">
    <location>
        <begin position="477"/>
        <end position="498"/>
    </location>
</feature>
<dbReference type="EC" id="2.3.2.31" evidence="2"/>
<feature type="compositionally biased region" description="Pro residues" evidence="9">
    <location>
        <begin position="591"/>
        <end position="606"/>
    </location>
</feature>
<dbReference type="PROSITE" id="PS00518">
    <property type="entry name" value="ZF_RING_1"/>
    <property type="match status" value="1"/>
</dbReference>
<dbReference type="PROSITE" id="PS51873">
    <property type="entry name" value="TRIAD"/>
    <property type="match status" value="1"/>
</dbReference>
<keyword evidence="3" id="KW-0808">Transferase</keyword>
<feature type="region of interest" description="Disordered" evidence="9">
    <location>
        <begin position="543"/>
        <end position="668"/>
    </location>
</feature>
<feature type="compositionally biased region" description="Basic and acidic residues" evidence="9">
    <location>
        <begin position="57"/>
        <end position="100"/>
    </location>
</feature>
<feature type="compositionally biased region" description="Basic and acidic residues" evidence="9">
    <location>
        <begin position="124"/>
        <end position="150"/>
    </location>
</feature>
<keyword evidence="7" id="KW-0833">Ubl conjugation pathway</keyword>
<dbReference type="Gene3D" id="3.30.40.10">
    <property type="entry name" value="Zinc/RING finger domain, C3HC4 (zinc finger)"/>
    <property type="match status" value="1"/>
</dbReference>
<evidence type="ECO:0000256" key="5">
    <source>
        <dbReference type="ARBA" id="ARBA00022737"/>
    </source>
</evidence>
<feature type="domain" description="RING-type" evidence="10">
    <location>
        <begin position="214"/>
        <end position="419"/>
    </location>
</feature>
<evidence type="ECO:0000256" key="7">
    <source>
        <dbReference type="ARBA" id="ARBA00022786"/>
    </source>
</evidence>
<feature type="region of interest" description="Disordered" evidence="9">
    <location>
        <begin position="1"/>
        <end position="213"/>
    </location>
</feature>
<evidence type="ECO:0000256" key="6">
    <source>
        <dbReference type="ARBA" id="ARBA00022771"/>
    </source>
</evidence>
<organism evidence="11 12">
    <name type="scientific">Heterodermia speciosa</name>
    <dbReference type="NCBI Taxonomy" id="116794"/>
    <lineage>
        <taxon>Eukaryota</taxon>
        <taxon>Fungi</taxon>
        <taxon>Dikarya</taxon>
        <taxon>Ascomycota</taxon>
        <taxon>Pezizomycotina</taxon>
        <taxon>Lecanoromycetes</taxon>
        <taxon>OSLEUM clade</taxon>
        <taxon>Lecanoromycetidae</taxon>
        <taxon>Caliciales</taxon>
        <taxon>Physciaceae</taxon>
        <taxon>Heterodermia</taxon>
    </lineage>
</organism>
<evidence type="ECO:0000259" key="10">
    <source>
        <dbReference type="PROSITE" id="PS51873"/>
    </source>
</evidence>
<reference evidence="11" key="1">
    <citation type="submission" date="2021-03" db="EMBL/GenBank/DDBJ databases">
        <authorList>
            <person name="Tagirdzhanova G."/>
        </authorList>
    </citation>
    <scope>NUCLEOTIDE SEQUENCE</scope>
</reference>
<evidence type="ECO:0000256" key="9">
    <source>
        <dbReference type="SAM" id="MobiDB-lite"/>
    </source>
</evidence>
<dbReference type="GO" id="GO:0061630">
    <property type="term" value="F:ubiquitin protein ligase activity"/>
    <property type="evidence" value="ECO:0007669"/>
    <property type="project" value="UniProtKB-EC"/>
</dbReference>
<dbReference type="PANTHER" id="PTHR11685">
    <property type="entry name" value="RBR FAMILY RING FINGER AND IBR DOMAIN-CONTAINING"/>
    <property type="match status" value="1"/>
</dbReference>
<keyword evidence="5" id="KW-0677">Repeat</keyword>
<feature type="compositionally biased region" description="Pro residues" evidence="9">
    <location>
        <begin position="481"/>
        <end position="492"/>
    </location>
</feature>
<evidence type="ECO:0000256" key="1">
    <source>
        <dbReference type="ARBA" id="ARBA00001798"/>
    </source>
</evidence>
<dbReference type="Pfam" id="PF01485">
    <property type="entry name" value="IBR"/>
    <property type="match status" value="2"/>
</dbReference>
<feature type="compositionally biased region" description="Low complexity" evidence="9">
    <location>
        <begin position="622"/>
        <end position="641"/>
    </location>
</feature>
<dbReference type="SUPFAM" id="SSF57850">
    <property type="entry name" value="RING/U-box"/>
    <property type="match status" value="2"/>
</dbReference>
<evidence type="ECO:0000313" key="12">
    <source>
        <dbReference type="Proteomes" id="UP000664521"/>
    </source>
</evidence>
<comment type="catalytic activity">
    <reaction evidence="1">
        <text>[E2 ubiquitin-conjugating enzyme]-S-ubiquitinyl-L-cysteine + [acceptor protein]-L-lysine = [E2 ubiquitin-conjugating enzyme]-L-cysteine + [acceptor protein]-N(6)-ubiquitinyl-L-lysine.</text>
        <dbReference type="EC" id="2.3.2.31"/>
    </reaction>
</comment>
<feature type="compositionally biased region" description="Pro residues" evidence="9">
    <location>
        <begin position="552"/>
        <end position="564"/>
    </location>
</feature>